<feature type="region of interest" description="Disordered" evidence="4">
    <location>
        <begin position="109"/>
        <end position="131"/>
    </location>
</feature>
<evidence type="ECO:0000313" key="6">
    <source>
        <dbReference type="EMBL" id="QGU05946.1"/>
    </source>
</evidence>
<keyword evidence="7" id="KW-1185">Reference proteome</keyword>
<organism evidence="6 7">
    <name type="scientific">Corynebacterium comes</name>
    <dbReference type="NCBI Taxonomy" id="2675218"/>
    <lineage>
        <taxon>Bacteria</taxon>
        <taxon>Bacillati</taxon>
        <taxon>Actinomycetota</taxon>
        <taxon>Actinomycetes</taxon>
        <taxon>Mycobacteriales</taxon>
        <taxon>Corynebacteriaceae</taxon>
        <taxon>Corynebacterium</taxon>
    </lineage>
</organism>
<protein>
    <submittedName>
        <fullName evidence="6">HTH-type transcriptional regulator KmtR</fullName>
    </submittedName>
</protein>
<dbReference type="InterPro" id="IPR001845">
    <property type="entry name" value="HTH_ArsR_DNA-bd_dom"/>
</dbReference>
<dbReference type="PANTHER" id="PTHR43132:SF8">
    <property type="entry name" value="HTH-TYPE TRANSCRIPTIONAL REGULATOR KMTR"/>
    <property type="match status" value="1"/>
</dbReference>
<reference evidence="6 7" key="1">
    <citation type="journal article" date="2021" name="Int. J. Syst. Evol. Microbiol.">
        <title>Classification of three corynebacterial strains isolated from a small paddock in North Rhine-Westphalia: proposal of &lt;i&gt;Corynebacterium kalinowskii&lt;/i&gt; sp. nov., &lt;i&gt;Corynebacterium comes&lt;/i&gt; sp. nov. and &lt;i&gt;Corynebacterium occultum&lt;/i&gt; sp. nov.</title>
        <authorList>
            <person name="Schaffert L."/>
            <person name="Ruwe M."/>
            <person name="Milse J."/>
            <person name="Hanuschka K."/>
            <person name="Ortseifen V."/>
            <person name="Droste J."/>
            <person name="Brandt D."/>
            <person name="Schl L."/>
            <person name="Kutter Y."/>
            <person name="Vinke S."/>
            <person name="Vieh P."/>
            <person name="Jacob L."/>
            <person name="L N.C."/>
            <person name="Schulte-Berndt E."/>
            <person name="Hain C."/>
            <person name="Linder M."/>
            <person name="Schmidt P."/>
            <person name="Wollenschl L."/>
            <person name="Luttermann T."/>
            <person name="Thieme E."/>
            <person name="Hassa J."/>
            <person name="Haak M."/>
            <person name="Wittchen M."/>
            <person name="Mentz A."/>
            <person name="Persicke M."/>
            <person name="Busche T."/>
            <person name="R C."/>
        </authorList>
    </citation>
    <scope>NUCLEOTIDE SEQUENCE [LARGE SCALE GENOMIC DNA]</scope>
    <source>
        <strain evidence="6 7">2019</strain>
    </source>
</reference>
<dbReference type="InterPro" id="IPR051011">
    <property type="entry name" value="Metal_resp_trans_reg"/>
</dbReference>
<geneLocation type="plasmid" evidence="6 7">
    <name>pCETAM</name>
</geneLocation>
<evidence type="ECO:0000256" key="2">
    <source>
        <dbReference type="ARBA" id="ARBA00023125"/>
    </source>
</evidence>
<dbReference type="EMBL" id="CP046454">
    <property type="protein sequence ID" value="QGU05946.1"/>
    <property type="molecule type" value="Genomic_DNA"/>
</dbReference>
<evidence type="ECO:0000256" key="3">
    <source>
        <dbReference type="ARBA" id="ARBA00023163"/>
    </source>
</evidence>
<proteinExistence type="predicted"/>
<dbReference type="CDD" id="cd00090">
    <property type="entry name" value="HTH_ARSR"/>
    <property type="match status" value="1"/>
</dbReference>
<dbReference type="Pfam" id="PF01022">
    <property type="entry name" value="HTH_5"/>
    <property type="match status" value="1"/>
</dbReference>
<name>A0A6B8W4U1_9CORY</name>
<keyword evidence="6" id="KW-0614">Plasmid</keyword>
<dbReference type="GO" id="GO:0003700">
    <property type="term" value="F:DNA-binding transcription factor activity"/>
    <property type="evidence" value="ECO:0007669"/>
    <property type="project" value="InterPro"/>
</dbReference>
<keyword evidence="2" id="KW-0238">DNA-binding</keyword>
<keyword evidence="3" id="KW-0804">Transcription</keyword>
<evidence type="ECO:0000256" key="1">
    <source>
        <dbReference type="ARBA" id="ARBA00023015"/>
    </source>
</evidence>
<dbReference type="InterPro" id="IPR036388">
    <property type="entry name" value="WH-like_DNA-bd_sf"/>
</dbReference>
<dbReference type="PROSITE" id="PS50987">
    <property type="entry name" value="HTH_ARSR_2"/>
    <property type="match status" value="1"/>
</dbReference>
<dbReference type="KEGG" id="ccoe:CETAM_13605"/>
<dbReference type="SUPFAM" id="SSF46785">
    <property type="entry name" value="Winged helix' DNA-binding domain"/>
    <property type="match status" value="1"/>
</dbReference>
<gene>
    <name evidence="6" type="primary">kmtR2</name>
    <name evidence="6" type="ORF">CETAM_13605</name>
</gene>
<dbReference type="Gene3D" id="1.10.10.10">
    <property type="entry name" value="Winged helix-like DNA-binding domain superfamily/Winged helix DNA-binding domain"/>
    <property type="match status" value="1"/>
</dbReference>
<evidence type="ECO:0000313" key="7">
    <source>
        <dbReference type="Proteomes" id="UP000425178"/>
    </source>
</evidence>
<keyword evidence="1" id="KW-0805">Transcription regulation</keyword>
<dbReference type="NCBIfam" id="NF033788">
    <property type="entry name" value="HTH_metalloreg"/>
    <property type="match status" value="1"/>
</dbReference>
<dbReference type="PRINTS" id="PR00778">
    <property type="entry name" value="HTHARSR"/>
</dbReference>
<evidence type="ECO:0000259" key="5">
    <source>
        <dbReference type="PROSITE" id="PS50987"/>
    </source>
</evidence>
<dbReference type="RefSeq" id="WP_407923979.1">
    <property type="nucleotide sequence ID" value="NZ_CP046454.1"/>
</dbReference>
<accession>A0A6B8W4U1</accession>
<dbReference type="Proteomes" id="UP000425178">
    <property type="component" value="Plasmid pCETAM"/>
</dbReference>
<dbReference type="AlphaFoldDB" id="A0A6B8W4U1"/>
<dbReference type="SMART" id="SM00418">
    <property type="entry name" value="HTH_ARSR"/>
    <property type="match status" value="1"/>
</dbReference>
<sequence>MHMNAGDHPSVAADSDYVELAVEMFAMLADPTRVRIILALQETELSVGELAEIVAKSPAAVSQHLAKLRLARMVATRQEGKRVFYRLANEHARQLVTDAIFQAEHAVEAEPHHHRQSFPAPATRLSDQAGS</sequence>
<dbReference type="GO" id="GO:0003677">
    <property type="term" value="F:DNA binding"/>
    <property type="evidence" value="ECO:0007669"/>
    <property type="project" value="UniProtKB-KW"/>
</dbReference>
<feature type="domain" description="HTH arsR-type" evidence="5">
    <location>
        <begin position="13"/>
        <end position="107"/>
    </location>
</feature>
<dbReference type="InterPro" id="IPR036390">
    <property type="entry name" value="WH_DNA-bd_sf"/>
</dbReference>
<evidence type="ECO:0000256" key="4">
    <source>
        <dbReference type="SAM" id="MobiDB-lite"/>
    </source>
</evidence>
<dbReference type="PANTHER" id="PTHR43132">
    <property type="entry name" value="ARSENICAL RESISTANCE OPERON REPRESSOR ARSR-RELATED"/>
    <property type="match status" value="1"/>
</dbReference>
<dbReference type="InterPro" id="IPR011991">
    <property type="entry name" value="ArsR-like_HTH"/>
</dbReference>